<dbReference type="AlphaFoldDB" id="A0A2T7PXR8"/>
<evidence type="ECO:0000259" key="5">
    <source>
        <dbReference type="Pfam" id="PF25767"/>
    </source>
</evidence>
<comment type="caution">
    <text evidence="6">The sequence shown here is derived from an EMBL/GenBank/DDBJ whole genome shotgun (WGS) entry which is preliminary data.</text>
</comment>
<sequence length="1183" mass="133416">MEHRLQGTALRRAHAWSSVYIMAAVSDNQQFARFSEDNEEKDCEEKRATHDHFKEIDEVRGLINSLKDVWNDLRRSEMACERFTSIVDDYQEQPHLIDQYLEELLRKLLTIAKDPSSSKQLSREAFKYMYLLTKMRGFKIVTRLLPHEVSDMEPVLALIECQDPTDVEAWQTRYMLLVWLSIVCMIPFDLHRLDSNLQTGDGYTKPPVMERILRISQTYLKVNDKCRDAAAYLMSRFLTRPDVKKECLPEMIDWNLKIICTSDVETMKGLNCIVGSLATLALLFKQGKREDLLPYASVVLNKVASCNFMERNNSLLRKTTAKLIQRIGLIFLKQRIAAWRYQRGSRSLIDSLGGPGALKTAGIVGGLSGSCDGHGEDQDEEFEVPEESEEVIGQLLGCLKDKDTIVRWSAAKGVGRVTGRLPKELADDVVGSVLELFSYQETDGAWHGGCLTLAELGRRGLLLPQRLADVVPVVLKALLYDERRGSYSVGSHVRDAACYVCWAFARAYDPKEIVPYVNKIANALVIVSLFDREVNVRRAAAAAFQENVGRQGTFPYGIDILTTVDYYAVGICSHCYLDLSMFVAQFEEYTIHLIDHLVQVKVSHWDSRMRILTAKALHKLTSMAPDYMANAVLPALLPMTTGIDLFQRHGSIIAIAEITNALFHIQQKINKGVEFVLNPETLNGLKEIARKIHVSKLLRGHGGELMRKAVCWLIEKLSASKLPFHEDPIIDLWQELLEDCLSHTEPEVQAMAVSAIPAFCTEYFIQENGTVKPKKQDIIIKNYLSQLNASLEQTRMGFSLALGALPLSMLKGCLMDVINGLIASTKIRDKEEKMAEARRDAVKALASVCKTVGVKKAGSPQYTICENNINEIYAALQTAMTDYTMDSRGDVGSWVREAGMTAIGDLTEMVVNVDPSLLHPDMVRQIFCSLVQQSCEKIDRMRMVAGQVFIKLLYLRPEVPHVPNRADLLEIFPKEEIKVLNWALPSETFPRFAQLLHFPTYTQSTLLGLTVSVGGLTESLVKHSSASLMKYLKDLKGNKEALVLFAQALLDIFTKFQKVDRVSIPLLKMLDQLLGRQCFDGLPEDYRESFLEKLLDLVKHETARSADPHKLMAAADVYCGMLQFSGKPCSQALVQLMVWLCHRYPRVRKTTANKLYEAVLTYDEVAPPESTDEIMTLLSETRW</sequence>
<dbReference type="OrthoDB" id="10253476at2759"/>
<dbReference type="InterPro" id="IPR058033">
    <property type="entry name" value="ARM_TBCD_2nd"/>
</dbReference>
<dbReference type="GO" id="GO:0005096">
    <property type="term" value="F:GTPase activator activity"/>
    <property type="evidence" value="ECO:0007669"/>
    <property type="project" value="InterPro"/>
</dbReference>
<dbReference type="InterPro" id="IPR033162">
    <property type="entry name" value="TBCD"/>
</dbReference>
<organism evidence="6 7">
    <name type="scientific">Pomacea canaliculata</name>
    <name type="common">Golden apple snail</name>
    <dbReference type="NCBI Taxonomy" id="400727"/>
    <lineage>
        <taxon>Eukaryota</taxon>
        <taxon>Metazoa</taxon>
        <taxon>Spiralia</taxon>
        <taxon>Lophotrochozoa</taxon>
        <taxon>Mollusca</taxon>
        <taxon>Gastropoda</taxon>
        <taxon>Caenogastropoda</taxon>
        <taxon>Architaenioglossa</taxon>
        <taxon>Ampullarioidea</taxon>
        <taxon>Ampullariidae</taxon>
        <taxon>Pomacea</taxon>
    </lineage>
</organism>
<dbReference type="STRING" id="400727.A0A2T7PXR8"/>
<dbReference type="InterPro" id="IPR011989">
    <property type="entry name" value="ARM-like"/>
</dbReference>
<protein>
    <recommendedName>
        <fullName evidence="2">Tubulin-specific chaperone D</fullName>
    </recommendedName>
</protein>
<dbReference type="GO" id="GO:0070830">
    <property type="term" value="P:bicellular tight junction assembly"/>
    <property type="evidence" value="ECO:0007669"/>
    <property type="project" value="TreeGrafter"/>
</dbReference>
<dbReference type="GO" id="GO:0000226">
    <property type="term" value="P:microtubule cytoskeleton organization"/>
    <property type="evidence" value="ECO:0007669"/>
    <property type="project" value="TreeGrafter"/>
</dbReference>
<dbReference type="SUPFAM" id="SSF48371">
    <property type="entry name" value="ARM repeat"/>
    <property type="match status" value="2"/>
</dbReference>
<dbReference type="Pfam" id="PF25767">
    <property type="entry name" value="ARM_TBCD_2nd"/>
    <property type="match status" value="1"/>
</dbReference>
<feature type="domain" description="Tubulin-folding cofactor D ARM repeats" evidence="5">
    <location>
        <begin position="315"/>
        <end position="558"/>
    </location>
</feature>
<dbReference type="GO" id="GO:0034333">
    <property type="term" value="P:adherens junction assembly"/>
    <property type="evidence" value="ECO:0007669"/>
    <property type="project" value="TreeGrafter"/>
</dbReference>
<dbReference type="GO" id="GO:0007023">
    <property type="term" value="P:post-chaperonin tubulin folding pathway"/>
    <property type="evidence" value="ECO:0007669"/>
    <property type="project" value="InterPro"/>
</dbReference>
<dbReference type="PANTHER" id="PTHR12658">
    <property type="entry name" value="BETA-TUBULIN COFACTOR D"/>
    <property type="match status" value="1"/>
</dbReference>
<dbReference type="InterPro" id="IPR016024">
    <property type="entry name" value="ARM-type_fold"/>
</dbReference>
<keyword evidence="3" id="KW-0143">Chaperone</keyword>
<evidence type="ECO:0000256" key="2">
    <source>
        <dbReference type="ARBA" id="ARBA00015003"/>
    </source>
</evidence>
<dbReference type="GO" id="GO:0007021">
    <property type="term" value="P:tubulin complex assembly"/>
    <property type="evidence" value="ECO:0007669"/>
    <property type="project" value="InterPro"/>
</dbReference>
<evidence type="ECO:0000256" key="1">
    <source>
        <dbReference type="ARBA" id="ARBA00006853"/>
    </source>
</evidence>
<dbReference type="GO" id="GO:0048487">
    <property type="term" value="F:beta-tubulin binding"/>
    <property type="evidence" value="ECO:0007669"/>
    <property type="project" value="InterPro"/>
</dbReference>
<gene>
    <name evidence="6" type="ORF">C0Q70_00836</name>
</gene>
<dbReference type="Gene3D" id="1.25.10.10">
    <property type="entry name" value="Leucine-rich Repeat Variant"/>
    <property type="match status" value="2"/>
</dbReference>
<accession>A0A2T7PXR8</accession>
<evidence type="ECO:0000259" key="4">
    <source>
        <dbReference type="Pfam" id="PF12612"/>
    </source>
</evidence>
<evidence type="ECO:0000313" key="6">
    <source>
        <dbReference type="EMBL" id="PVD38225.1"/>
    </source>
</evidence>
<reference evidence="6 7" key="1">
    <citation type="submission" date="2018-04" db="EMBL/GenBank/DDBJ databases">
        <title>The genome of golden apple snail Pomacea canaliculata provides insight into stress tolerance and invasive adaptation.</title>
        <authorList>
            <person name="Liu C."/>
            <person name="Liu B."/>
            <person name="Ren Y."/>
            <person name="Zhang Y."/>
            <person name="Wang H."/>
            <person name="Li S."/>
            <person name="Jiang F."/>
            <person name="Yin L."/>
            <person name="Zhang G."/>
            <person name="Qian W."/>
            <person name="Fan W."/>
        </authorList>
    </citation>
    <scope>NUCLEOTIDE SEQUENCE [LARGE SCALE GENOMIC DNA]</scope>
    <source>
        <strain evidence="6">SZHN2017</strain>
        <tissue evidence="6">Muscle</tissue>
    </source>
</reference>
<evidence type="ECO:0000313" key="7">
    <source>
        <dbReference type="Proteomes" id="UP000245119"/>
    </source>
</evidence>
<comment type="similarity">
    <text evidence="1">Belongs to the TBCD family.</text>
</comment>
<dbReference type="GO" id="GO:0016328">
    <property type="term" value="C:lateral plasma membrane"/>
    <property type="evidence" value="ECO:0007669"/>
    <property type="project" value="TreeGrafter"/>
</dbReference>
<name>A0A2T7PXR8_POMCA</name>
<evidence type="ECO:0000256" key="3">
    <source>
        <dbReference type="ARBA" id="ARBA00023186"/>
    </source>
</evidence>
<feature type="domain" description="Tubulin-folding cofactor D C-terminal" evidence="4">
    <location>
        <begin position="925"/>
        <end position="1110"/>
    </location>
</feature>
<dbReference type="Proteomes" id="UP000245119">
    <property type="component" value="Linkage Group LG1"/>
</dbReference>
<proteinExistence type="inferred from homology"/>
<dbReference type="Pfam" id="PF23579">
    <property type="entry name" value="ARM_TBCD"/>
    <property type="match status" value="1"/>
</dbReference>
<dbReference type="PANTHER" id="PTHR12658:SF0">
    <property type="entry name" value="TUBULIN-SPECIFIC CHAPERONE D"/>
    <property type="match status" value="1"/>
</dbReference>
<keyword evidence="7" id="KW-1185">Reference proteome</keyword>
<dbReference type="EMBL" id="PZQS01000001">
    <property type="protein sequence ID" value="PVD38225.1"/>
    <property type="molecule type" value="Genomic_DNA"/>
</dbReference>
<dbReference type="InterPro" id="IPR022577">
    <property type="entry name" value="TBCD_C"/>
</dbReference>
<dbReference type="Pfam" id="PF12612">
    <property type="entry name" value="TFCD_C"/>
    <property type="match status" value="1"/>
</dbReference>